<evidence type="ECO:0000256" key="2">
    <source>
        <dbReference type="ARBA" id="ARBA00022840"/>
    </source>
</evidence>
<evidence type="ECO:0000256" key="1">
    <source>
        <dbReference type="ARBA" id="ARBA00022741"/>
    </source>
</evidence>
<dbReference type="GO" id="GO:0005524">
    <property type="term" value="F:ATP binding"/>
    <property type="evidence" value="ECO:0007669"/>
    <property type="project" value="UniProtKB-KW"/>
</dbReference>
<dbReference type="STRING" id="429701.A0A2G9H176"/>
<evidence type="ECO:0000256" key="4">
    <source>
        <dbReference type="ARBA" id="ARBA00047951"/>
    </source>
</evidence>
<name>A0A2G9H176_9LAMI</name>
<keyword evidence="6" id="KW-0418">Kinase</keyword>
<keyword evidence="1" id="KW-0547">Nucleotide-binding</keyword>
<dbReference type="OrthoDB" id="4062651at2759"/>
<dbReference type="SUPFAM" id="SSF56112">
    <property type="entry name" value="Protein kinase-like (PK-like)"/>
    <property type="match status" value="1"/>
</dbReference>
<keyword evidence="7" id="KW-1185">Reference proteome</keyword>
<comment type="catalytic activity">
    <reaction evidence="4">
        <text>L-threonyl-[protein] + ATP = O-phospho-L-threonyl-[protein] + ADP + H(+)</text>
        <dbReference type="Rhea" id="RHEA:46608"/>
        <dbReference type="Rhea" id="RHEA-COMP:11060"/>
        <dbReference type="Rhea" id="RHEA-COMP:11605"/>
        <dbReference type="ChEBI" id="CHEBI:15378"/>
        <dbReference type="ChEBI" id="CHEBI:30013"/>
        <dbReference type="ChEBI" id="CHEBI:30616"/>
        <dbReference type="ChEBI" id="CHEBI:61977"/>
        <dbReference type="ChEBI" id="CHEBI:456216"/>
    </reaction>
</comment>
<dbReference type="FunFam" id="1.10.510.10:FF:000084">
    <property type="entry name" value="Wall-associated receptor kinase 2"/>
    <property type="match status" value="1"/>
</dbReference>
<dbReference type="SMART" id="SM00220">
    <property type="entry name" value="S_TKc"/>
    <property type="match status" value="1"/>
</dbReference>
<dbReference type="Proteomes" id="UP000231279">
    <property type="component" value="Unassembled WGS sequence"/>
</dbReference>
<organism evidence="6 7">
    <name type="scientific">Handroanthus impetiginosus</name>
    <dbReference type="NCBI Taxonomy" id="429701"/>
    <lineage>
        <taxon>Eukaryota</taxon>
        <taxon>Viridiplantae</taxon>
        <taxon>Streptophyta</taxon>
        <taxon>Embryophyta</taxon>
        <taxon>Tracheophyta</taxon>
        <taxon>Spermatophyta</taxon>
        <taxon>Magnoliopsida</taxon>
        <taxon>eudicotyledons</taxon>
        <taxon>Gunneridae</taxon>
        <taxon>Pentapetalae</taxon>
        <taxon>asterids</taxon>
        <taxon>lamiids</taxon>
        <taxon>Lamiales</taxon>
        <taxon>Bignoniaceae</taxon>
        <taxon>Crescentiina</taxon>
        <taxon>Tabebuia alliance</taxon>
        <taxon>Handroanthus</taxon>
    </lineage>
</organism>
<dbReference type="InterPro" id="IPR045274">
    <property type="entry name" value="WAK-like"/>
</dbReference>
<dbReference type="PANTHER" id="PTHR27005">
    <property type="entry name" value="WALL-ASSOCIATED RECEPTOR KINASE-LIKE 21"/>
    <property type="match status" value="1"/>
</dbReference>
<accession>A0A2G9H176</accession>
<dbReference type="PIRSF" id="PIRSF000654">
    <property type="entry name" value="Integrin-linked_kinase"/>
    <property type="match status" value="1"/>
</dbReference>
<feature type="domain" description="Protein kinase" evidence="5">
    <location>
        <begin position="1"/>
        <end position="265"/>
    </location>
</feature>
<dbReference type="PROSITE" id="PS00108">
    <property type="entry name" value="PROTEIN_KINASE_ST"/>
    <property type="match status" value="1"/>
</dbReference>
<dbReference type="InterPro" id="IPR008271">
    <property type="entry name" value="Ser/Thr_kinase_AS"/>
</dbReference>
<dbReference type="GO" id="GO:0004674">
    <property type="term" value="F:protein serine/threonine kinase activity"/>
    <property type="evidence" value="ECO:0007669"/>
    <property type="project" value="UniProtKB-KW"/>
</dbReference>
<dbReference type="Gene3D" id="1.10.510.10">
    <property type="entry name" value="Transferase(Phosphotransferase) domain 1"/>
    <property type="match status" value="1"/>
</dbReference>
<evidence type="ECO:0000313" key="7">
    <source>
        <dbReference type="Proteomes" id="UP000231279"/>
    </source>
</evidence>
<protein>
    <submittedName>
        <fullName evidence="6">Serine/threonine protein kinase</fullName>
        <ecNumber evidence="6">2.7.11.1</ecNumber>
    </submittedName>
</protein>
<dbReference type="InterPro" id="IPR011009">
    <property type="entry name" value="Kinase-like_dom_sf"/>
</dbReference>
<sequence length="318" mass="36623">METTLNHSLTKKSRITDQTQITQFINQVIILTQINHRNVAKLLGCCLQTEVPLLVYEYASNGTLFHHIHINGGIPWFSWDNRLKIATEAAGALAYLHSTGRMPIIHGDVKSSNIFIDDYYNTKIFDFGVSKLLPIDQTKVYTSVQRTLGYLDPEYFHKNQLTEKSDVYSFGVVLAELVTRRYPLSNMNNEENENLAKFFVVSLQEDRLLQILDPRVLREGSLEQIRNVAELVERCVRLPSDGRPTMKEVTMELENLRKLSKHPWTQQEVEEEAVGLVSQQSDTMPINSGFRTGEYSLDSRIIHPMNNLSLPYFHYIFQ</sequence>
<keyword evidence="6" id="KW-0808">Transferase</keyword>
<dbReference type="PANTHER" id="PTHR27005:SF283">
    <property type="entry name" value="OS02G0633066 PROTEIN"/>
    <property type="match status" value="1"/>
</dbReference>
<reference evidence="7" key="1">
    <citation type="journal article" date="2018" name="Gigascience">
        <title>Genome assembly of the Pink Ipe (Handroanthus impetiginosus, Bignoniaceae), a highly valued, ecologically keystone Neotropical timber forest tree.</title>
        <authorList>
            <person name="Silva-Junior O.B."/>
            <person name="Grattapaglia D."/>
            <person name="Novaes E."/>
            <person name="Collevatti R.G."/>
        </authorList>
    </citation>
    <scope>NUCLEOTIDE SEQUENCE [LARGE SCALE GENOMIC DNA]</scope>
    <source>
        <strain evidence="7">cv. UFG-1</strain>
    </source>
</reference>
<keyword evidence="6" id="KW-0723">Serine/threonine-protein kinase</keyword>
<dbReference type="EMBL" id="NKXS01002979">
    <property type="protein sequence ID" value="PIN11282.1"/>
    <property type="molecule type" value="Genomic_DNA"/>
</dbReference>
<evidence type="ECO:0000313" key="6">
    <source>
        <dbReference type="EMBL" id="PIN11282.1"/>
    </source>
</evidence>
<dbReference type="GO" id="GO:0007166">
    <property type="term" value="P:cell surface receptor signaling pathway"/>
    <property type="evidence" value="ECO:0007669"/>
    <property type="project" value="InterPro"/>
</dbReference>
<evidence type="ECO:0000259" key="5">
    <source>
        <dbReference type="PROSITE" id="PS50011"/>
    </source>
</evidence>
<dbReference type="Pfam" id="PF00069">
    <property type="entry name" value="Pkinase"/>
    <property type="match status" value="1"/>
</dbReference>
<dbReference type="InterPro" id="IPR000719">
    <property type="entry name" value="Prot_kinase_dom"/>
</dbReference>
<dbReference type="PROSITE" id="PS50011">
    <property type="entry name" value="PROTEIN_KINASE_DOM"/>
    <property type="match status" value="1"/>
</dbReference>
<evidence type="ECO:0000256" key="3">
    <source>
        <dbReference type="ARBA" id="ARBA00047558"/>
    </source>
</evidence>
<dbReference type="GO" id="GO:0005886">
    <property type="term" value="C:plasma membrane"/>
    <property type="evidence" value="ECO:0007669"/>
    <property type="project" value="TreeGrafter"/>
</dbReference>
<dbReference type="Gene3D" id="3.30.200.20">
    <property type="entry name" value="Phosphorylase Kinase, domain 1"/>
    <property type="match status" value="1"/>
</dbReference>
<dbReference type="AlphaFoldDB" id="A0A2G9H176"/>
<keyword evidence="2" id="KW-0067">ATP-binding</keyword>
<proteinExistence type="predicted"/>
<gene>
    <name evidence="6" type="ORF">CDL12_16120</name>
</gene>
<dbReference type="EC" id="2.7.11.1" evidence="6"/>
<comment type="caution">
    <text evidence="6">The sequence shown here is derived from an EMBL/GenBank/DDBJ whole genome shotgun (WGS) entry which is preliminary data.</text>
</comment>
<comment type="catalytic activity">
    <reaction evidence="3">
        <text>L-seryl-[protein] + ATP = O-phospho-L-seryl-[protein] + ADP + H(+)</text>
        <dbReference type="Rhea" id="RHEA:17989"/>
        <dbReference type="Rhea" id="RHEA-COMP:9863"/>
        <dbReference type="Rhea" id="RHEA-COMP:11604"/>
        <dbReference type="ChEBI" id="CHEBI:15378"/>
        <dbReference type="ChEBI" id="CHEBI:29999"/>
        <dbReference type="ChEBI" id="CHEBI:30616"/>
        <dbReference type="ChEBI" id="CHEBI:83421"/>
        <dbReference type="ChEBI" id="CHEBI:456216"/>
    </reaction>
</comment>
<dbReference type="GO" id="GO:0106310">
    <property type="term" value="F:protein serine kinase activity"/>
    <property type="evidence" value="ECO:0007669"/>
    <property type="project" value="RHEA"/>
</dbReference>